<dbReference type="InterPro" id="IPR027417">
    <property type="entry name" value="P-loop_NTPase"/>
</dbReference>
<dbReference type="GO" id="GO:0005525">
    <property type="term" value="F:GTP binding"/>
    <property type="evidence" value="ECO:0007669"/>
    <property type="project" value="UniProtKB-KW"/>
</dbReference>
<keyword evidence="1 3" id="KW-0547">Nucleotide-binding</keyword>
<feature type="compositionally biased region" description="Polar residues" evidence="4">
    <location>
        <begin position="655"/>
        <end position="665"/>
    </location>
</feature>
<evidence type="ECO:0000256" key="4">
    <source>
        <dbReference type="SAM" id="MobiDB-lite"/>
    </source>
</evidence>
<dbReference type="GO" id="GO:0031623">
    <property type="term" value="P:receptor internalization"/>
    <property type="evidence" value="ECO:0007669"/>
    <property type="project" value="TreeGrafter"/>
</dbReference>
<feature type="region of interest" description="Disordered" evidence="4">
    <location>
        <begin position="154"/>
        <end position="173"/>
    </location>
</feature>
<dbReference type="STRING" id="133383.A0A1R0H984"/>
<dbReference type="GO" id="GO:0008017">
    <property type="term" value="F:microtubule binding"/>
    <property type="evidence" value="ECO:0007669"/>
    <property type="project" value="TreeGrafter"/>
</dbReference>
<accession>A0A1R0H984</accession>
<dbReference type="PROSITE" id="PS51718">
    <property type="entry name" value="G_DYNAMIN_2"/>
    <property type="match status" value="1"/>
</dbReference>
<evidence type="ECO:0000256" key="1">
    <source>
        <dbReference type="ARBA" id="ARBA00022741"/>
    </source>
</evidence>
<dbReference type="InterPro" id="IPR000375">
    <property type="entry name" value="Dynamin_stalk"/>
</dbReference>
<comment type="similarity">
    <text evidence="3">Belongs to the TRAFAC class dynamin-like GTPase superfamily. Dynamin/Fzo/YdjA family.</text>
</comment>
<dbReference type="InterPro" id="IPR001401">
    <property type="entry name" value="Dynamin_GTPase"/>
</dbReference>
<organism evidence="6 7">
    <name type="scientific">Smittium mucronatum</name>
    <dbReference type="NCBI Taxonomy" id="133383"/>
    <lineage>
        <taxon>Eukaryota</taxon>
        <taxon>Fungi</taxon>
        <taxon>Fungi incertae sedis</taxon>
        <taxon>Zoopagomycota</taxon>
        <taxon>Kickxellomycotina</taxon>
        <taxon>Harpellomycetes</taxon>
        <taxon>Harpellales</taxon>
        <taxon>Legeriomycetaceae</taxon>
        <taxon>Smittium</taxon>
    </lineage>
</organism>
<dbReference type="GO" id="GO:0003924">
    <property type="term" value="F:GTPase activity"/>
    <property type="evidence" value="ECO:0007669"/>
    <property type="project" value="InterPro"/>
</dbReference>
<dbReference type="OrthoDB" id="5061070at2759"/>
<evidence type="ECO:0000313" key="7">
    <source>
        <dbReference type="Proteomes" id="UP000187455"/>
    </source>
</evidence>
<reference evidence="6 7" key="1">
    <citation type="journal article" date="2016" name="Mol. Biol. Evol.">
        <title>Genome-Wide Survey of Gut Fungi (Harpellales) Reveals the First Horizontally Transferred Ubiquitin Gene from a Mosquito Host.</title>
        <authorList>
            <person name="Wang Y."/>
            <person name="White M.M."/>
            <person name="Kvist S."/>
            <person name="Moncalvo J.M."/>
        </authorList>
    </citation>
    <scope>NUCLEOTIDE SEQUENCE [LARGE SCALE GENOMIC DNA]</scope>
    <source>
        <strain evidence="6 7">ALG-7-W6</strain>
    </source>
</reference>
<feature type="domain" description="Dynamin-type G" evidence="5">
    <location>
        <begin position="257"/>
        <end position="525"/>
    </location>
</feature>
<dbReference type="SMART" id="SM00053">
    <property type="entry name" value="DYNc"/>
    <property type="match status" value="1"/>
</dbReference>
<dbReference type="InterPro" id="IPR045063">
    <property type="entry name" value="Dynamin_N"/>
</dbReference>
<dbReference type="InterPro" id="IPR019762">
    <property type="entry name" value="Dynamin_GTPase_CS"/>
</dbReference>
<dbReference type="PANTHER" id="PTHR11566:SF212">
    <property type="entry name" value="DYNAMIN"/>
    <property type="match status" value="1"/>
</dbReference>
<evidence type="ECO:0000313" key="6">
    <source>
        <dbReference type="EMBL" id="OLY85752.1"/>
    </source>
</evidence>
<dbReference type="GO" id="GO:0005886">
    <property type="term" value="C:plasma membrane"/>
    <property type="evidence" value="ECO:0007669"/>
    <property type="project" value="TreeGrafter"/>
</dbReference>
<dbReference type="EMBL" id="LSSL01000009">
    <property type="protein sequence ID" value="OLY85752.1"/>
    <property type="molecule type" value="Genomic_DNA"/>
</dbReference>
<dbReference type="PRINTS" id="PR00195">
    <property type="entry name" value="DYNAMIN"/>
</dbReference>
<name>A0A1R0H984_9FUNG</name>
<dbReference type="Proteomes" id="UP000187455">
    <property type="component" value="Unassembled WGS sequence"/>
</dbReference>
<dbReference type="Pfam" id="PF01031">
    <property type="entry name" value="Dynamin_M"/>
    <property type="match status" value="1"/>
</dbReference>
<keyword evidence="7" id="KW-1185">Reference proteome</keyword>
<comment type="caution">
    <text evidence="6">The sequence shown here is derived from an EMBL/GenBank/DDBJ whole genome shotgun (WGS) entry which is preliminary data.</text>
</comment>
<evidence type="ECO:0000256" key="2">
    <source>
        <dbReference type="ARBA" id="ARBA00023134"/>
    </source>
</evidence>
<dbReference type="GO" id="GO:0005874">
    <property type="term" value="C:microtubule"/>
    <property type="evidence" value="ECO:0007669"/>
    <property type="project" value="TreeGrafter"/>
</dbReference>
<evidence type="ECO:0000259" key="5">
    <source>
        <dbReference type="PROSITE" id="PS51718"/>
    </source>
</evidence>
<dbReference type="PROSITE" id="PS00410">
    <property type="entry name" value="G_DYNAMIN_1"/>
    <property type="match status" value="1"/>
</dbReference>
<dbReference type="Pfam" id="PF00350">
    <property type="entry name" value="Dynamin_N"/>
    <property type="match status" value="1"/>
</dbReference>
<dbReference type="PANTHER" id="PTHR11566">
    <property type="entry name" value="DYNAMIN"/>
    <property type="match status" value="1"/>
</dbReference>
<dbReference type="InterPro" id="IPR022812">
    <property type="entry name" value="Dynamin"/>
</dbReference>
<dbReference type="InterPro" id="IPR030381">
    <property type="entry name" value="G_DYNAMIN_dom"/>
</dbReference>
<gene>
    <name evidence="6" type="ORF">AYI68_g50</name>
</gene>
<dbReference type="Gene3D" id="3.40.50.300">
    <property type="entry name" value="P-loop containing nucleotide triphosphate hydrolases"/>
    <property type="match status" value="1"/>
</dbReference>
<sequence>MEAFGRIANGRRLYLYKNYGHLKTKNSSLYPFYSPKSIQLVSRSHIRRFIAEISIREYSDNYNKIFKIFGNASKNLLFGSILTAFRFGNKSVKFFSYIFALSISALLYIEYQLKKLYNPGWFNEKIENTREYFQKIKNSPWLKFSSFGASFKKNEASKRNDPNHKGNDPNHDNDGLLSVLSATSIVQDESDQLESIIDSEFYDEIYNEKNDTTNKPKVPEGGDLSNNVLLALTKRLLEVQSLLKSLENSGTSNKNVSMQLPSIVVVGSQSSGKSSVLEAIVGQEFLPKGNNMVTRRPIELTLVHEPNLEVPYCELPALGLNRITDFKSISQTLLDLNRSVPESECVSDVPIELRIHANNVPDLRLVDLPGYIQVTNRFQPEILKQKIRDLCEKYLKEPNIILAVCAADVDLANSEALLASRKNDPLGLRTIGVITKVDTLNPSQAVRVLTQREFPLHLGYVGVVTKPIKIQNPSKDNKTGTMVLSESQYFNRNTEFRNPRVQVGVDLLRKKLVRVLDQSMSNSLSSLVDQVQIDLEETKYQIKVQYNDERVTAESYLADSIDVLKQRIKLFKESFGKSQVRDEIQKYMQKKIVEICDNLYWNDPKIEKMCNHVLGNSRLPFLENFLGSTMSVISTAASNMKIVLSEVLDANTGGINTLPSRNGTGSKEPRQGLGTDQSYINDGSENLRGDYGNAGPLNLGDKRDWLPENEIYWNHKLDRSTGLLVKSGIGRNTTRLVVDLMMNNVYDIVNTPPFSYHPEARAMVIKIASEILRSKYVSTVEQVENTIKPFKYEIEIEPHEWKIARDSSVKMIDDQIQKCKNEIKKTKSMVPPRLLNESIKMLNKNLEKGSDLESVVDDIIAAKSRQYAMNELLIKEAQRVDKEKSEGSFGIETDEAVVSSETAIPLEQVVDKGVPLNQTALLAAQNMIHLKKRMEVLQFRRKKRF</sequence>
<dbReference type="GO" id="GO:0005737">
    <property type="term" value="C:cytoplasm"/>
    <property type="evidence" value="ECO:0007669"/>
    <property type="project" value="TreeGrafter"/>
</dbReference>
<dbReference type="CDD" id="cd08771">
    <property type="entry name" value="DLP_1"/>
    <property type="match status" value="1"/>
</dbReference>
<protein>
    <submittedName>
        <fullName evidence="6">Protein msp1, mitochondrial</fullName>
    </submittedName>
</protein>
<proteinExistence type="inferred from homology"/>
<keyword evidence="2 3" id="KW-0342">GTP-binding</keyword>
<evidence type="ECO:0000256" key="3">
    <source>
        <dbReference type="RuleBase" id="RU003932"/>
    </source>
</evidence>
<dbReference type="SUPFAM" id="SSF52540">
    <property type="entry name" value="P-loop containing nucleoside triphosphate hydrolases"/>
    <property type="match status" value="1"/>
</dbReference>
<feature type="region of interest" description="Disordered" evidence="4">
    <location>
        <begin position="655"/>
        <end position="679"/>
    </location>
</feature>
<dbReference type="AlphaFoldDB" id="A0A1R0H984"/>